<evidence type="ECO:0000256" key="5">
    <source>
        <dbReference type="ARBA" id="ARBA00022692"/>
    </source>
</evidence>
<dbReference type="PANTHER" id="PTHR32507">
    <property type="entry name" value="NA(+)/H(+) ANTIPORTER 1"/>
    <property type="match status" value="1"/>
</dbReference>
<feature type="transmembrane region" description="Helical" evidence="9">
    <location>
        <begin position="393"/>
        <end position="412"/>
    </location>
</feature>
<proteinExistence type="predicted"/>
<evidence type="ECO:0000256" key="7">
    <source>
        <dbReference type="ARBA" id="ARBA00023065"/>
    </source>
</evidence>
<feature type="transmembrane region" description="Helical" evidence="9">
    <location>
        <begin position="203"/>
        <end position="223"/>
    </location>
</feature>
<dbReference type="Pfam" id="PF00999">
    <property type="entry name" value="Na_H_Exchanger"/>
    <property type="match status" value="1"/>
</dbReference>
<name>A0A2H1EGH6_9ARCH</name>
<gene>
    <name evidence="11" type="ORF">NSIN_20645</name>
</gene>
<dbReference type="Gene3D" id="1.20.1530.20">
    <property type="match status" value="1"/>
</dbReference>
<keyword evidence="3" id="KW-0050">Antiport</keyword>
<feature type="transmembrane region" description="Helical" evidence="9">
    <location>
        <begin position="108"/>
        <end position="130"/>
    </location>
</feature>
<feature type="transmembrane region" description="Helical" evidence="9">
    <location>
        <begin position="84"/>
        <end position="102"/>
    </location>
</feature>
<keyword evidence="7" id="KW-0406">Ion transport</keyword>
<keyword evidence="5 9" id="KW-0812">Transmembrane</keyword>
<keyword evidence="8 9" id="KW-0472">Membrane</keyword>
<keyword evidence="6 9" id="KW-1133">Transmembrane helix</keyword>
<feature type="transmembrane region" description="Helical" evidence="9">
    <location>
        <begin position="418"/>
        <end position="437"/>
    </location>
</feature>
<dbReference type="InterPro" id="IPR006153">
    <property type="entry name" value="Cation/H_exchanger_TM"/>
</dbReference>
<dbReference type="GO" id="GO:0005886">
    <property type="term" value="C:plasma membrane"/>
    <property type="evidence" value="ECO:0007669"/>
    <property type="project" value="UniProtKB-SubCell"/>
</dbReference>
<feature type="domain" description="Cation/H+ exchanger transmembrane" evidence="10">
    <location>
        <begin position="66"/>
        <end position="434"/>
    </location>
</feature>
<feature type="transmembrane region" description="Helical" evidence="9">
    <location>
        <begin position="58"/>
        <end position="77"/>
    </location>
</feature>
<organism evidence="11 12">
    <name type="scientific">Nitrosotalea sinensis</name>
    <dbReference type="NCBI Taxonomy" id="1499975"/>
    <lineage>
        <taxon>Archaea</taxon>
        <taxon>Nitrososphaerota</taxon>
        <taxon>Nitrososphaeria</taxon>
        <taxon>Nitrosotaleales</taxon>
        <taxon>Nitrosotaleaceae</taxon>
        <taxon>Nitrosotalea</taxon>
    </lineage>
</organism>
<evidence type="ECO:0000256" key="8">
    <source>
        <dbReference type="ARBA" id="ARBA00023136"/>
    </source>
</evidence>
<evidence type="ECO:0000256" key="2">
    <source>
        <dbReference type="ARBA" id="ARBA00022448"/>
    </source>
</evidence>
<evidence type="ECO:0000256" key="6">
    <source>
        <dbReference type="ARBA" id="ARBA00022989"/>
    </source>
</evidence>
<sequence>MDLQNITQGIQSAVVTANISDQINNTLQSNFIKTEIAKINHSIIQNVFGTSDLTSPQVIFLAIAVIVFVGVTGEAFFRKTGVPEVLFLTIVGFVLGPIFGVVDNSTAFRIIPYFASLALIIIMFDGGISLDIKTVIRTAHYSLLLSILSFAATLAIVAPLAVYAFGWPWINALLSGAILGGISPIVVFAIAKRLPISEETRSILILESAMTDILATIVAFLLFEAITSGHFSSISLASGFARELAVGFGLGLGVGIPWLYGFSKITNIKHAYMLTLAVLFVLFFAAKSLGESGALTALVFGLVLGNRTEVSRRLRFKMPEISMEDTFHDEITFLVRSFFFVFVGLIAEFGQLRYILVGIIMAIAIYMSRRVLTRVCLTPSKFAQFDRRVVRAMVPRGLAAAVLATFAITFSIPHAKVYTEIAFVIIIATVIITTIDLSKISKKDVKKL</sequence>
<comment type="subcellular location">
    <subcellularLocation>
        <location evidence="1">Cell membrane</location>
        <topology evidence="1">Multi-pass membrane protein</topology>
    </subcellularLocation>
</comment>
<accession>A0A2H1EGH6</accession>
<evidence type="ECO:0000256" key="9">
    <source>
        <dbReference type="SAM" id="Phobius"/>
    </source>
</evidence>
<feature type="transmembrane region" description="Helical" evidence="9">
    <location>
        <begin position="142"/>
        <end position="163"/>
    </location>
</feature>
<dbReference type="PANTHER" id="PTHR32507:SF0">
    <property type="entry name" value="NA(+)_H(+) ANTIPORTER 2-RELATED"/>
    <property type="match status" value="1"/>
</dbReference>
<feature type="transmembrane region" description="Helical" evidence="9">
    <location>
        <begin position="169"/>
        <end position="191"/>
    </location>
</feature>
<evidence type="ECO:0000313" key="11">
    <source>
        <dbReference type="EMBL" id="SHO45398.1"/>
    </source>
</evidence>
<keyword evidence="12" id="KW-1185">Reference proteome</keyword>
<feature type="transmembrane region" description="Helical" evidence="9">
    <location>
        <begin position="353"/>
        <end position="372"/>
    </location>
</feature>
<evidence type="ECO:0000313" key="12">
    <source>
        <dbReference type="Proteomes" id="UP000232412"/>
    </source>
</evidence>
<evidence type="ECO:0000256" key="1">
    <source>
        <dbReference type="ARBA" id="ARBA00004651"/>
    </source>
</evidence>
<keyword evidence="2" id="KW-0813">Transport</keyword>
<dbReference type="AlphaFoldDB" id="A0A2H1EGH6"/>
<dbReference type="InterPro" id="IPR038770">
    <property type="entry name" value="Na+/solute_symporter_sf"/>
</dbReference>
<keyword evidence="4" id="KW-1003">Cell membrane</keyword>
<evidence type="ECO:0000256" key="4">
    <source>
        <dbReference type="ARBA" id="ARBA00022475"/>
    </source>
</evidence>
<dbReference type="GO" id="GO:0015297">
    <property type="term" value="F:antiporter activity"/>
    <property type="evidence" value="ECO:0007669"/>
    <property type="project" value="UniProtKB-KW"/>
</dbReference>
<evidence type="ECO:0000259" key="10">
    <source>
        <dbReference type="Pfam" id="PF00999"/>
    </source>
</evidence>
<evidence type="ECO:0000256" key="3">
    <source>
        <dbReference type="ARBA" id="ARBA00022449"/>
    </source>
</evidence>
<protein>
    <submittedName>
        <fullName evidence="11">Sodium/hydrogen exchanger</fullName>
    </submittedName>
</protein>
<reference evidence="12" key="1">
    <citation type="submission" date="2016-12" db="EMBL/GenBank/DDBJ databases">
        <authorList>
            <person name="Herbold C."/>
        </authorList>
    </citation>
    <scope>NUCLEOTIDE SEQUENCE [LARGE SCALE GENOMIC DNA]</scope>
</reference>
<dbReference type="GO" id="GO:1902600">
    <property type="term" value="P:proton transmembrane transport"/>
    <property type="evidence" value="ECO:0007669"/>
    <property type="project" value="InterPro"/>
</dbReference>
<feature type="transmembrane region" description="Helical" evidence="9">
    <location>
        <begin position="243"/>
        <end position="263"/>
    </location>
</feature>
<dbReference type="EMBL" id="FRFC01000003">
    <property type="protein sequence ID" value="SHO45398.1"/>
    <property type="molecule type" value="Genomic_DNA"/>
</dbReference>
<dbReference type="Proteomes" id="UP000232412">
    <property type="component" value="Unassembled WGS sequence"/>
</dbReference>